<evidence type="ECO:0000313" key="2">
    <source>
        <dbReference type="Proteomes" id="UP001374535"/>
    </source>
</evidence>
<protein>
    <submittedName>
        <fullName evidence="1">Uncharacterized protein</fullName>
    </submittedName>
</protein>
<accession>A0AAQ3P1T4</accession>
<reference evidence="1 2" key="1">
    <citation type="journal article" date="2023" name="Life. Sci Alliance">
        <title>Evolutionary insights into 3D genome organization and epigenetic landscape of Vigna mungo.</title>
        <authorList>
            <person name="Junaid A."/>
            <person name="Singh B."/>
            <person name="Bhatia S."/>
        </authorList>
    </citation>
    <scope>NUCLEOTIDE SEQUENCE [LARGE SCALE GENOMIC DNA]</scope>
    <source>
        <strain evidence="1">Urdbean</strain>
    </source>
</reference>
<evidence type="ECO:0000313" key="1">
    <source>
        <dbReference type="EMBL" id="WVZ20075.1"/>
    </source>
</evidence>
<sequence length="117" mass="13893">MIIFIFLQNQPLITCTFIPLNDSSFNHKITSSLLNPSLCFLTNPSIRVFFIWELLPLLEPCLSLSCQQNSRHETQRFIYLWRSKNTLFYYLKASTLLVDQQRSLTRTYVQLKKEGKW</sequence>
<dbReference type="AlphaFoldDB" id="A0AAQ3P1T4"/>
<keyword evidence="2" id="KW-1185">Reference proteome</keyword>
<organism evidence="1 2">
    <name type="scientific">Vigna mungo</name>
    <name type="common">Black gram</name>
    <name type="synonym">Phaseolus mungo</name>
    <dbReference type="NCBI Taxonomy" id="3915"/>
    <lineage>
        <taxon>Eukaryota</taxon>
        <taxon>Viridiplantae</taxon>
        <taxon>Streptophyta</taxon>
        <taxon>Embryophyta</taxon>
        <taxon>Tracheophyta</taxon>
        <taxon>Spermatophyta</taxon>
        <taxon>Magnoliopsida</taxon>
        <taxon>eudicotyledons</taxon>
        <taxon>Gunneridae</taxon>
        <taxon>Pentapetalae</taxon>
        <taxon>rosids</taxon>
        <taxon>fabids</taxon>
        <taxon>Fabales</taxon>
        <taxon>Fabaceae</taxon>
        <taxon>Papilionoideae</taxon>
        <taxon>50 kb inversion clade</taxon>
        <taxon>NPAAA clade</taxon>
        <taxon>indigoferoid/millettioid clade</taxon>
        <taxon>Phaseoleae</taxon>
        <taxon>Vigna</taxon>
    </lineage>
</organism>
<name>A0AAQ3P1T4_VIGMU</name>
<dbReference type="EMBL" id="CP144699">
    <property type="protein sequence ID" value="WVZ20075.1"/>
    <property type="molecule type" value="Genomic_DNA"/>
</dbReference>
<gene>
    <name evidence="1" type="ORF">V8G54_007397</name>
</gene>
<dbReference type="Proteomes" id="UP001374535">
    <property type="component" value="Chromosome 2"/>
</dbReference>
<proteinExistence type="predicted"/>